<name>A0A538TUV8_UNCEI</name>
<evidence type="ECO:0000313" key="10">
    <source>
        <dbReference type="Proteomes" id="UP000316609"/>
    </source>
</evidence>
<evidence type="ECO:0000259" key="8">
    <source>
        <dbReference type="Pfam" id="PF13482"/>
    </source>
</evidence>
<protein>
    <submittedName>
        <fullName evidence="9">TM0106 family RecB-like putative nuclease</fullName>
    </submittedName>
</protein>
<dbReference type="InterPro" id="IPR041677">
    <property type="entry name" value="DNA2/NAM7_AAA_11"/>
</dbReference>
<evidence type="ECO:0000256" key="3">
    <source>
        <dbReference type="ARBA" id="ARBA00022801"/>
    </source>
</evidence>
<dbReference type="Pfam" id="PF13087">
    <property type="entry name" value="AAA_12"/>
    <property type="match status" value="1"/>
</dbReference>
<evidence type="ECO:0000256" key="4">
    <source>
        <dbReference type="ARBA" id="ARBA00022806"/>
    </source>
</evidence>
<dbReference type="GO" id="GO:0016787">
    <property type="term" value="F:hydrolase activity"/>
    <property type="evidence" value="ECO:0007669"/>
    <property type="project" value="UniProtKB-KW"/>
</dbReference>
<dbReference type="CDD" id="cd18808">
    <property type="entry name" value="SF1_C_Upf1"/>
    <property type="match status" value="1"/>
</dbReference>
<dbReference type="InterPro" id="IPR019993">
    <property type="entry name" value="RecB_nuclease_TM0106_put"/>
</dbReference>
<evidence type="ECO:0000259" key="6">
    <source>
        <dbReference type="Pfam" id="PF13086"/>
    </source>
</evidence>
<dbReference type="InterPro" id="IPR027417">
    <property type="entry name" value="P-loop_NTPase"/>
</dbReference>
<dbReference type="SUPFAM" id="SSF52540">
    <property type="entry name" value="P-loop containing nucleoside triphosphate hydrolases"/>
    <property type="match status" value="1"/>
</dbReference>
<feature type="domain" description="YprB ribonuclease H-like" evidence="8">
    <location>
        <begin position="325"/>
        <end position="508"/>
    </location>
</feature>
<dbReference type="PANTHER" id="PTHR43788:SF8">
    <property type="entry name" value="DNA-BINDING PROTEIN SMUBP-2"/>
    <property type="match status" value="1"/>
</dbReference>
<sequence>MRQDVALVLSATDLSNHLACRHLTALDLMAAQGRRAPPSWRAPHLEVLRARGLEHERAYVAHLAEMGLAIERIPDGFSTEAAAARTVAAMREGAQVIVQATLLEGRWMGRADVLRRVERASDLGPWSYEVVDTKLARETRGGTILQLCLYSDLVRAVQGMLPERMHVVPPRPDFLPDTYRLHDYLAYYRAVKRRLEATVDRIAEAPEAAATYPEPVPHCEVCRWWPSCDARRRADDHLSFVAGITRLQQREFRARDVGTLARLARQAVPIPWNPSRGSREGYERAADQARVQFAGRTRGEPIHELLPREAGRGLARLPAPGAGDMFLDLEGDPYAAEGGLEYLFGYATLEEDGVLRYRARWANDRAEERDGFERTVDEIMARWEKHPDLHVYHFAPYEPVALKRLMGRYASREGEIDRLLRGGRFVDLYAVVRQSLQASVERYSIKDLEPFFGYRREQSLDGARDALRAAEAALELGQPGLLTAELRRVVEAYNRDDCVSTHDLRDWLERIRAGLERDGEIVPRPEATSGDPASAVEERDQRVADLMALLLRRVPDERGLRGPEEQARWLLAHMLDWHRRENKVAWWEYFRLRELTDEELLDEHEAIAGLTFEGEAGKVKRSTIHRYRFPRQETNLREGDELRSREMHTVGEVVGVDLVEGVLDVKKQGKALAHHPTSVFRSTVIPERVLADSLWGIGEWVAEHGLEGRGPHRAARDLLLARPPRIAGGGALERPGEDPVVAACRLALALDHTVFPIQGPPGSGKTYTGARMIVELVGAGKKVGVCAVSHKVIRQLLETVAAQGAERGLEIRCVRKVKGESGPASPIEEVTDNAKAAEAIHGASTVVGGTAWLCVLAIASSAASLVLLGDPRQLEQPQQGSHPEGTEVSALEHVLMGEQTIQPGRGLFLPETRRLHPRLCAFTSELFYEGRLKAASGLERQALRGSRLLTETGLWLLPVEHEGNQSASAEEVEAVGWLVESLLAEGARWVDDRGGEKRLTLDDILIVSPYNAQVADLGVRVRGARVGTVDRFQGQQAPVVVYSLATSTPEDAPRGMEFLYDLNRFNVATSRARCACVLVGSPKLFEPECQTPRQMMLANALCRYQEVARVVEWVGRDSVDAAR</sequence>
<feature type="domain" description="DNA2/NAM7 helicase helicase" evidence="6">
    <location>
        <begin position="747"/>
        <end position="831"/>
    </location>
</feature>
<organism evidence="9 10">
    <name type="scientific">Eiseniibacteriota bacterium</name>
    <dbReference type="NCBI Taxonomy" id="2212470"/>
    <lineage>
        <taxon>Bacteria</taxon>
        <taxon>Candidatus Eiseniibacteriota</taxon>
    </lineage>
</organism>
<dbReference type="PANTHER" id="PTHR43788">
    <property type="entry name" value="DNA2/NAM7 HELICASE FAMILY MEMBER"/>
    <property type="match status" value="1"/>
</dbReference>
<dbReference type="InterPro" id="IPR038720">
    <property type="entry name" value="YprB_RNase_H-like_dom"/>
</dbReference>
<evidence type="ECO:0000256" key="1">
    <source>
        <dbReference type="ARBA" id="ARBA00007913"/>
    </source>
</evidence>
<dbReference type="InterPro" id="IPR050534">
    <property type="entry name" value="Coronavir_polyprotein_1ab"/>
</dbReference>
<comment type="similarity">
    <text evidence="1">Belongs to the DNA2/NAM7 helicase family.</text>
</comment>
<comment type="caution">
    <text evidence="9">The sequence shown here is derived from an EMBL/GenBank/DDBJ whole genome shotgun (WGS) entry which is preliminary data.</text>
</comment>
<proteinExistence type="inferred from homology"/>
<dbReference type="Gene3D" id="3.40.50.300">
    <property type="entry name" value="P-loop containing nucleotide triphosphate hydrolases"/>
    <property type="match status" value="2"/>
</dbReference>
<gene>
    <name evidence="9" type="ORF">E6K78_05065</name>
</gene>
<dbReference type="Proteomes" id="UP000316609">
    <property type="component" value="Unassembled WGS sequence"/>
</dbReference>
<dbReference type="AlphaFoldDB" id="A0A538TUV8"/>
<dbReference type="InterPro" id="IPR047187">
    <property type="entry name" value="SF1_C_Upf1"/>
</dbReference>
<dbReference type="GO" id="GO:0005524">
    <property type="term" value="F:ATP binding"/>
    <property type="evidence" value="ECO:0007669"/>
    <property type="project" value="UniProtKB-KW"/>
</dbReference>
<reference evidence="9 10" key="1">
    <citation type="journal article" date="2019" name="Nat. Microbiol.">
        <title>Mediterranean grassland soil C-N compound turnover is dependent on rainfall and depth, and is mediated by genomically divergent microorganisms.</title>
        <authorList>
            <person name="Diamond S."/>
            <person name="Andeer P.F."/>
            <person name="Li Z."/>
            <person name="Crits-Christoph A."/>
            <person name="Burstein D."/>
            <person name="Anantharaman K."/>
            <person name="Lane K.R."/>
            <person name="Thomas B.C."/>
            <person name="Pan C."/>
            <person name="Northen T.R."/>
            <person name="Banfield J.F."/>
        </authorList>
    </citation>
    <scope>NUCLEOTIDE SEQUENCE [LARGE SCALE GENOMIC DNA]</scope>
    <source>
        <strain evidence="9">WS_8</strain>
    </source>
</reference>
<evidence type="ECO:0000259" key="7">
    <source>
        <dbReference type="Pfam" id="PF13087"/>
    </source>
</evidence>
<evidence type="ECO:0000256" key="2">
    <source>
        <dbReference type="ARBA" id="ARBA00022741"/>
    </source>
</evidence>
<accession>A0A538TUV8</accession>
<keyword evidence="3" id="KW-0378">Hydrolase</keyword>
<dbReference type="EMBL" id="VBOY01000040">
    <property type="protein sequence ID" value="TMQ67416.1"/>
    <property type="molecule type" value="Genomic_DNA"/>
</dbReference>
<dbReference type="InterPro" id="IPR041679">
    <property type="entry name" value="DNA2/NAM7-like_C"/>
</dbReference>
<feature type="domain" description="DNA2/NAM7 helicase-like C-terminal" evidence="7">
    <location>
        <begin position="907"/>
        <end position="1082"/>
    </location>
</feature>
<keyword evidence="4" id="KW-0347">Helicase</keyword>
<keyword evidence="2" id="KW-0547">Nucleotide-binding</keyword>
<dbReference type="NCBIfam" id="TIGR03491">
    <property type="entry name" value="TM0106 family RecB-like putative nuclease"/>
    <property type="match status" value="1"/>
</dbReference>
<evidence type="ECO:0000313" key="9">
    <source>
        <dbReference type="EMBL" id="TMQ67416.1"/>
    </source>
</evidence>
<dbReference type="Pfam" id="PF13086">
    <property type="entry name" value="AAA_11"/>
    <property type="match status" value="1"/>
</dbReference>
<dbReference type="GO" id="GO:0043139">
    <property type="term" value="F:5'-3' DNA helicase activity"/>
    <property type="evidence" value="ECO:0007669"/>
    <property type="project" value="TreeGrafter"/>
</dbReference>
<dbReference type="Pfam" id="PF13482">
    <property type="entry name" value="RNase_H_2"/>
    <property type="match status" value="1"/>
</dbReference>
<keyword evidence="5" id="KW-0067">ATP-binding</keyword>
<evidence type="ECO:0000256" key="5">
    <source>
        <dbReference type="ARBA" id="ARBA00022840"/>
    </source>
</evidence>